<gene>
    <name evidence="1" type="ORF">HUE56_25390</name>
</gene>
<dbReference type="SUPFAM" id="SSF55874">
    <property type="entry name" value="ATPase domain of HSP90 chaperone/DNA topoisomerase II/histidine kinase"/>
    <property type="match status" value="1"/>
</dbReference>
<dbReference type="KEGG" id="aoz:HUE56_25390"/>
<dbReference type="Gene3D" id="3.30.565.10">
    <property type="entry name" value="Histidine kinase-like ATPase, C-terminal domain"/>
    <property type="match status" value="1"/>
</dbReference>
<dbReference type="InterPro" id="IPR036890">
    <property type="entry name" value="HATPase_C_sf"/>
</dbReference>
<dbReference type="Pfam" id="PF13589">
    <property type="entry name" value="HATPase_c_3"/>
    <property type="match status" value="1"/>
</dbReference>
<keyword evidence="1" id="KW-0067">ATP-binding</keyword>
<protein>
    <submittedName>
        <fullName evidence="1">ATP-binding protein</fullName>
    </submittedName>
</protein>
<evidence type="ECO:0000313" key="2">
    <source>
        <dbReference type="Proteomes" id="UP000509702"/>
    </source>
</evidence>
<keyword evidence="1" id="KW-0614">Plasmid</keyword>
<dbReference type="RefSeq" id="WP_149199513.1">
    <property type="nucleotide sequence ID" value="NZ_BSOV01000045.1"/>
</dbReference>
<reference evidence="1 2" key="1">
    <citation type="submission" date="2020-06" db="EMBL/GenBank/DDBJ databases">
        <title>Complete genome of Azosprillum oryzae KACC14407.</title>
        <authorList>
            <person name="Kim M."/>
            <person name="Park Y.-J."/>
            <person name="Shin J.-H."/>
        </authorList>
    </citation>
    <scope>NUCLEOTIDE SEQUENCE [LARGE SCALE GENOMIC DNA]</scope>
    <source>
        <strain evidence="1 2">KACC 14407</strain>
        <plasmid evidence="1 2">unnamed6</plasmid>
    </source>
</reference>
<dbReference type="AlphaFoldDB" id="A0A6N1AR65"/>
<geneLocation type="plasmid" evidence="1 2">
    <name>unnamed6</name>
</geneLocation>
<organism evidence="1 2">
    <name type="scientific">Azospirillum oryzae</name>
    <dbReference type="NCBI Taxonomy" id="286727"/>
    <lineage>
        <taxon>Bacteria</taxon>
        <taxon>Pseudomonadati</taxon>
        <taxon>Pseudomonadota</taxon>
        <taxon>Alphaproteobacteria</taxon>
        <taxon>Rhodospirillales</taxon>
        <taxon>Azospirillaceae</taxon>
        <taxon>Azospirillum</taxon>
    </lineage>
</organism>
<keyword evidence="2" id="KW-1185">Reference proteome</keyword>
<keyword evidence="1" id="KW-0547">Nucleotide-binding</keyword>
<sequence length="586" mass="66006">MTDTAHFSVDTRLTRLLGETYRSSELALKELVDNSWDADARNVWISLPTPLTNEAIVVRDDGTGMTAREMRNEYLNIASDKRTRTGERTPLYNRKVKGRKGIGKFAGLMIASRMQVAGVARGRRCTLLIDKKTLIENQNDLEAVPLPFSDEPARDGEVGTTTILTDLDDRLNFPTPDRLREVLIHEYGREDSFRVFVNDVPLSVQDVPGTTTQVSTALPTAGTVSLHFTVAEGKRPPRLPGIILKIDGKAVGKPMLFGLDEDEEIPAKLARRVYGEVDLSGLEEYVTADWGGMIENSKAFQEARTYISAVVKDGLRATHAREMSLQKARLQKQVQQRLQQLPEHRRQYAQEALNRILRRFYGESDERIATIADVALDALEHDIYWAVLERIGASSRSDVGSFAASLEQFGLVELSTIGVQAARRRQFLDYLDQLIQKPETLEKDTHKALETNLWVFGRKYSMMSSNATLRNIIESYCDTTFKGSRAAKRPDLLLSQDYGDTYLLIEFKRPSHSITRDDIAQAEKYRDDLSARLSSTTRMEIMMVGKGRTVTIDTNNLLNSIHIHSYASIISTSRSELDWLIASLSR</sequence>
<proteinExistence type="predicted"/>
<dbReference type="EMBL" id="CP054621">
    <property type="protein sequence ID" value="QKS53853.1"/>
    <property type="molecule type" value="Genomic_DNA"/>
</dbReference>
<evidence type="ECO:0000313" key="1">
    <source>
        <dbReference type="EMBL" id="QKS53853.1"/>
    </source>
</evidence>
<dbReference type="GO" id="GO:0005524">
    <property type="term" value="F:ATP binding"/>
    <property type="evidence" value="ECO:0007669"/>
    <property type="project" value="UniProtKB-KW"/>
</dbReference>
<accession>A0A6N1AR65</accession>
<dbReference type="Proteomes" id="UP000509702">
    <property type="component" value="Plasmid unnamed6"/>
</dbReference>
<name>A0A6N1AR65_9PROT</name>
<dbReference type="OrthoDB" id="9816482at2"/>